<dbReference type="PROSITE" id="PS00108">
    <property type="entry name" value="PROTEIN_KINASE_ST"/>
    <property type="match status" value="1"/>
</dbReference>
<dbReference type="RefSeq" id="WP_394838937.1">
    <property type="nucleotide sequence ID" value="NZ_CP089929.1"/>
</dbReference>
<dbReference type="PROSITE" id="PS00107">
    <property type="entry name" value="PROTEIN_KINASE_ATP"/>
    <property type="match status" value="1"/>
</dbReference>
<dbReference type="InterPro" id="IPR008271">
    <property type="entry name" value="Ser/Thr_kinase_AS"/>
</dbReference>
<evidence type="ECO:0000256" key="3">
    <source>
        <dbReference type="ARBA" id="ARBA00022777"/>
    </source>
</evidence>
<feature type="domain" description="Protein kinase" evidence="7">
    <location>
        <begin position="26"/>
        <end position="294"/>
    </location>
</feature>
<evidence type="ECO:0000256" key="1">
    <source>
        <dbReference type="ARBA" id="ARBA00022679"/>
    </source>
</evidence>
<dbReference type="Gene3D" id="3.30.200.20">
    <property type="entry name" value="Phosphorylase Kinase, domain 1"/>
    <property type="match status" value="1"/>
</dbReference>
<dbReference type="InterPro" id="IPR011990">
    <property type="entry name" value="TPR-like_helical_dom_sf"/>
</dbReference>
<keyword evidence="3 8" id="KW-0418">Kinase</keyword>
<sequence length="1007" mass="108513">MPAPFTRQSVSERALARVGTTVQGKYRIDRLLGIGGTAAVYAATHRNGHRVAIKFLLDHLLDDSDMYHLFSREAYVANRVGHPGAVQVLDDDEDIDGCVFLIMPLIEGETLRARWERSNKKLPLAEVGVLIADLLDVLATAHAKGVVHRDIKPENLFVNTAAQVRVLDFGIARRAGTESTLTMTGRFIGTPAFMPPEQALGNRAGIGPHSDLWAVGATMFALLSGETVHLAEHSGAQLAAAATQHARSIAKVLPDLPPSIVQFIDKALQFEALDRWPSALCMREALCLALEESLGEKCDPIASRVRERIIAEFTAKAAAEAASGDVTELEPAPDLRSGPARRTPRAETPRTPRAETPRGGPSPDLPPDSVGVTALEGSDPRAREVGSGRRNVTNGATLDTGDNGSGPHAADGDVHPVVHDTGSGRSNRGIVSPRVEPLNAEDAVVGRRRGWLVTAATWAVLIGLAGLTGAGAMRKCGGIGDGTGLTASLGGAIASTDPAAQAALEAGLQLWKNASSKAARKKFAEAAQRDPGLAAAHLYFVAASDWFDHDARSHFADAQPLRGRLSAAQVGLLDALEPSMAEPPDYDLTARRLDELTKQFPKEWTLWTLRGSHDVHTRNPDHLLTIADRIPGAIGFLFRARAELHRGNLAAARTALDSCTREAPYGAVDCLISRARLESNEGACEQSALSAKKLITVDHESPDGYTSLARAEFGLTHRTSAVRAVLEEKWARVSEASRELERQRDEFFLAVLDGNFQGAYVALDGWEKAAFKSVDSSQRARPFLTRLDLDLELGRTEVAQQVARSFIEASPTWLRHDYYDQAMETTRAMYRTGLIDHAAFLQRRTADEASEIARGGVFASAGIRWLALYVETIVTPEDAELAVANRPQGAPVLDAESREVNVDAQIGRAYLLAGQVDTAIAELTRATKTCQFWKSIDGVQAHAFYGDALAKKGQKAEACNEYAFVLERWGKEPRSRSANAARESAIRLGCPGVSNIRPGHEGTGVIK</sequence>
<feature type="binding site" evidence="5">
    <location>
        <position position="54"/>
    </location>
    <ligand>
        <name>ATP</name>
        <dbReference type="ChEBI" id="CHEBI:30616"/>
    </ligand>
</feature>
<evidence type="ECO:0000256" key="2">
    <source>
        <dbReference type="ARBA" id="ARBA00022741"/>
    </source>
</evidence>
<dbReference type="Pfam" id="PF00069">
    <property type="entry name" value="Pkinase"/>
    <property type="match status" value="1"/>
</dbReference>
<feature type="region of interest" description="Disordered" evidence="6">
    <location>
        <begin position="320"/>
        <end position="431"/>
    </location>
</feature>
<proteinExistence type="predicted"/>
<keyword evidence="8" id="KW-0723">Serine/threonine-protein kinase</keyword>
<dbReference type="PANTHER" id="PTHR43289:SF6">
    <property type="entry name" value="SERINE_THREONINE-PROTEIN KINASE NEKL-3"/>
    <property type="match status" value="1"/>
</dbReference>
<dbReference type="Gene3D" id="1.10.510.10">
    <property type="entry name" value="Transferase(Phosphotransferase) domain 1"/>
    <property type="match status" value="1"/>
</dbReference>
<keyword evidence="1" id="KW-0808">Transferase</keyword>
<dbReference type="PROSITE" id="PS50011">
    <property type="entry name" value="PROTEIN_KINASE_DOM"/>
    <property type="match status" value="1"/>
</dbReference>
<feature type="compositionally biased region" description="Basic and acidic residues" evidence="6">
    <location>
        <begin position="378"/>
        <end position="387"/>
    </location>
</feature>
<protein>
    <submittedName>
        <fullName evidence="8">Serine/threonine protein kinase</fullName>
    </submittedName>
</protein>
<evidence type="ECO:0000313" key="9">
    <source>
        <dbReference type="Proteomes" id="UP001374803"/>
    </source>
</evidence>
<dbReference type="CDD" id="cd14014">
    <property type="entry name" value="STKc_PknB_like"/>
    <property type="match status" value="1"/>
</dbReference>
<dbReference type="SMART" id="SM00220">
    <property type="entry name" value="S_TKc"/>
    <property type="match status" value="1"/>
</dbReference>
<dbReference type="Proteomes" id="UP001374803">
    <property type="component" value="Chromosome"/>
</dbReference>
<dbReference type="GO" id="GO:0004674">
    <property type="term" value="F:protein serine/threonine kinase activity"/>
    <property type="evidence" value="ECO:0007669"/>
    <property type="project" value="UniProtKB-KW"/>
</dbReference>
<dbReference type="PANTHER" id="PTHR43289">
    <property type="entry name" value="MITOGEN-ACTIVATED PROTEIN KINASE KINASE KINASE 20-RELATED"/>
    <property type="match status" value="1"/>
</dbReference>
<feature type="compositionally biased region" description="Polar residues" evidence="6">
    <location>
        <begin position="390"/>
        <end position="402"/>
    </location>
</feature>
<dbReference type="InterPro" id="IPR011009">
    <property type="entry name" value="Kinase-like_dom_sf"/>
</dbReference>
<evidence type="ECO:0000313" key="8">
    <source>
        <dbReference type="EMBL" id="WXB09266.1"/>
    </source>
</evidence>
<evidence type="ECO:0000259" key="7">
    <source>
        <dbReference type="PROSITE" id="PS50011"/>
    </source>
</evidence>
<dbReference type="EMBL" id="CP089983">
    <property type="protein sequence ID" value="WXB09266.1"/>
    <property type="molecule type" value="Genomic_DNA"/>
</dbReference>
<name>A0ABZ2LJD1_9BACT</name>
<evidence type="ECO:0000256" key="4">
    <source>
        <dbReference type="ARBA" id="ARBA00022840"/>
    </source>
</evidence>
<feature type="compositionally biased region" description="Basic and acidic residues" evidence="6">
    <location>
        <begin position="344"/>
        <end position="356"/>
    </location>
</feature>
<reference evidence="8" key="1">
    <citation type="submission" date="2021-12" db="EMBL/GenBank/DDBJ databases">
        <title>Discovery of the Pendulisporaceae a myxobacterial family with distinct sporulation behavior and unique specialized metabolism.</title>
        <authorList>
            <person name="Garcia R."/>
            <person name="Popoff A."/>
            <person name="Bader C.D."/>
            <person name="Loehr J."/>
            <person name="Walesch S."/>
            <person name="Walt C."/>
            <person name="Boldt J."/>
            <person name="Bunk B."/>
            <person name="Haeckl F.J.F.P.J."/>
            <person name="Gunesch A.P."/>
            <person name="Birkelbach J."/>
            <person name="Nuebel U."/>
            <person name="Pietschmann T."/>
            <person name="Bach T."/>
            <person name="Mueller R."/>
        </authorList>
    </citation>
    <scope>NUCLEOTIDE SEQUENCE</scope>
    <source>
        <strain evidence="8">MSr11367</strain>
    </source>
</reference>
<evidence type="ECO:0000256" key="6">
    <source>
        <dbReference type="SAM" id="MobiDB-lite"/>
    </source>
</evidence>
<dbReference type="InterPro" id="IPR017441">
    <property type="entry name" value="Protein_kinase_ATP_BS"/>
</dbReference>
<dbReference type="InterPro" id="IPR000719">
    <property type="entry name" value="Prot_kinase_dom"/>
</dbReference>
<accession>A0ABZ2LJD1</accession>
<keyword evidence="9" id="KW-1185">Reference proteome</keyword>
<dbReference type="SUPFAM" id="SSF48452">
    <property type="entry name" value="TPR-like"/>
    <property type="match status" value="1"/>
</dbReference>
<dbReference type="SUPFAM" id="SSF56112">
    <property type="entry name" value="Protein kinase-like (PK-like)"/>
    <property type="match status" value="1"/>
</dbReference>
<evidence type="ECO:0000256" key="5">
    <source>
        <dbReference type="PROSITE-ProRule" id="PRU10141"/>
    </source>
</evidence>
<organism evidence="8 9">
    <name type="scientific">Pendulispora rubella</name>
    <dbReference type="NCBI Taxonomy" id="2741070"/>
    <lineage>
        <taxon>Bacteria</taxon>
        <taxon>Pseudomonadati</taxon>
        <taxon>Myxococcota</taxon>
        <taxon>Myxococcia</taxon>
        <taxon>Myxococcales</taxon>
        <taxon>Sorangiineae</taxon>
        <taxon>Pendulisporaceae</taxon>
        <taxon>Pendulispora</taxon>
    </lineage>
</organism>
<gene>
    <name evidence="8" type="ORF">LVJ94_18770</name>
</gene>
<keyword evidence="4 5" id="KW-0067">ATP-binding</keyword>
<keyword evidence="2 5" id="KW-0547">Nucleotide-binding</keyword>